<dbReference type="AlphaFoldDB" id="A0A8S2HFH8"/>
<comment type="caution">
    <text evidence="3">The sequence shown here is derived from an EMBL/GenBank/DDBJ whole genome shotgun (WGS) entry which is preliminary data.</text>
</comment>
<feature type="compositionally biased region" description="Low complexity" evidence="1">
    <location>
        <begin position="331"/>
        <end position="340"/>
    </location>
</feature>
<organism evidence="3 4">
    <name type="scientific">Didymodactylos carnosus</name>
    <dbReference type="NCBI Taxonomy" id="1234261"/>
    <lineage>
        <taxon>Eukaryota</taxon>
        <taxon>Metazoa</taxon>
        <taxon>Spiralia</taxon>
        <taxon>Gnathifera</taxon>
        <taxon>Rotifera</taxon>
        <taxon>Eurotatoria</taxon>
        <taxon>Bdelloidea</taxon>
        <taxon>Philodinida</taxon>
        <taxon>Philodinidae</taxon>
        <taxon>Didymodactylos</taxon>
    </lineage>
</organism>
<feature type="region of interest" description="Disordered" evidence="1">
    <location>
        <begin position="567"/>
        <end position="589"/>
    </location>
</feature>
<accession>A0A8S2HFH8</accession>
<feature type="region of interest" description="Disordered" evidence="1">
    <location>
        <begin position="275"/>
        <end position="348"/>
    </location>
</feature>
<evidence type="ECO:0000313" key="4">
    <source>
        <dbReference type="Proteomes" id="UP000682733"/>
    </source>
</evidence>
<feature type="compositionally biased region" description="Polar residues" evidence="1">
    <location>
        <begin position="321"/>
        <end position="330"/>
    </location>
</feature>
<feature type="compositionally biased region" description="Basic and acidic residues" evidence="1">
    <location>
        <begin position="83"/>
        <end position="99"/>
    </location>
</feature>
<feature type="compositionally biased region" description="Polar residues" evidence="1">
    <location>
        <begin position="383"/>
        <end position="394"/>
    </location>
</feature>
<protein>
    <submittedName>
        <fullName evidence="3">Uncharacterized protein</fullName>
    </submittedName>
</protein>
<sequence>MNYNIIMPSVVFQPLLQNSIGFKNLNSTYADHYKWKQYHHTLKDKKISPYGQEYQKQQLKIQQQSNKSPKSEHSQSESLMTIKRVENRQEKRSDDNNVKSVKFKHDDTLIDDPNDSEKAVYIVEWKRRPSSTIENQSVKHKLETEVPQRPKTVIAKSTTEKDETIEKTPIKRVPIDPNDPTRHWLTYPNPTTPQYLIDIKKRLGQLRSDPPKLYESERSLSALSQNQVSNNERNQQSRPSFASQPVEHNFLSYIANETPLELRTSRYRLRKERYNPSLDNFPSSEVKEAFTRDQRPHTVPVSVQRQREDELEKKQTDDESTNSQVWTTMPSSNSSVVQQQENGDQNSSDTVYVQVVDCDGLPNEYIDALETASDAQEHHETNKYSSHPTYYESQQKQRENNLDEWNYNERPTRRPMTSLNAVADRTETPPYRVSSANGTHRLNRETITPLPSNDQSHPLRNMIRSQSRSSEFGTWVRNATDKERESAMSILQNVLRQPVIGYDHPAQKILQKNKFLTGNKPPGGRASSARKLGRTRTTHQFPCEICEKLLIKRHVWDLNRSTQSSCCHHHKQQDDKPNSAHKYNVQIVQ</sequence>
<name>A0A8S2HFH8_9BILA</name>
<evidence type="ECO:0000313" key="2">
    <source>
        <dbReference type="EMBL" id="CAF0831351.1"/>
    </source>
</evidence>
<evidence type="ECO:0000256" key="1">
    <source>
        <dbReference type="SAM" id="MobiDB-lite"/>
    </source>
</evidence>
<dbReference type="EMBL" id="CAJOBA010001816">
    <property type="protein sequence ID" value="CAF3615859.1"/>
    <property type="molecule type" value="Genomic_DNA"/>
</dbReference>
<evidence type="ECO:0000313" key="3">
    <source>
        <dbReference type="EMBL" id="CAF3615859.1"/>
    </source>
</evidence>
<reference evidence="3" key="1">
    <citation type="submission" date="2021-02" db="EMBL/GenBank/DDBJ databases">
        <authorList>
            <person name="Nowell W R."/>
        </authorList>
    </citation>
    <scope>NUCLEOTIDE SEQUENCE</scope>
</reference>
<feature type="region of interest" description="Disordered" evidence="1">
    <location>
        <begin position="60"/>
        <end position="99"/>
    </location>
</feature>
<dbReference type="Proteomes" id="UP000682733">
    <property type="component" value="Unassembled WGS sequence"/>
</dbReference>
<feature type="region of interest" description="Disordered" evidence="1">
    <location>
        <begin position="373"/>
        <end position="412"/>
    </location>
</feature>
<feature type="region of interest" description="Disordered" evidence="1">
    <location>
        <begin position="515"/>
        <end position="534"/>
    </location>
</feature>
<gene>
    <name evidence="2" type="ORF">OVA965_LOCUS6161</name>
    <name evidence="3" type="ORF">TMI583_LOCUS6157</name>
</gene>
<feature type="compositionally biased region" description="Basic and acidic residues" evidence="1">
    <location>
        <begin position="285"/>
        <end position="296"/>
    </location>
</feature>
<dbReference type="Proteomes" id="UP000677228">
    <property type="component" value="Unassembled WGS sequence"/>
</dbReference>
<feature type="region of interest" description="Disordered" evidence="1">
    <location>
        <begin position="223"/>
        <end position="243"/>
    </location>
</feature>
<feature type="compositionally biased region" description="Basic and acidic residues" evidence="1">
    <location>
        <begin position="305"/>
        <end position="317"/>
    </location>
</feature>
<dbReference type="EMBL" id="CAJNOK010001816">
    <property type="protein sequence ID" value="CAF0831351.1"/>
    <property type="molecule type" value="Genomic_DNA"/>
</dbReference>
<proteinExistence type="predicted"/>